<evidence type="ECO:0000313" key="4">
    <source>
        <dbReference type="Proteomes" id="UP000093508"/>
    </source>
</evidence>
<evidence type="ECO:0000313" key="3">
    <source>
        <dbReference type="EMBL" id="SHM34821.1"/>
    </source>
</evidence>
<evidence type="ECO:0000313" key="5">
    <source>
        <dbReference type="Proteomes" id="UP000184069"/>
    </source>
</evidence>
<feature type="region of interest" description="Disordered" evidence="1">
    <location>
        <begin position="149"/>
        <end position="176"/>
    </location>
</feature>
<dbReference type="STRING" id="1423959.SAMN05444407_11380"/>
<dbReference type="OrthoDB" id="1355945at2"/>
<dbReference type="AlphaFoldDB" id="A0A1M7I1Z5"/>
<accession>A0A1M7I1Z5</accession>
<proteinExistence type="predicted"/>
<sequence length="176" mass="19965">MKTESTNEHDPSGSGVMSNDLIKALIDNYRQNQMTAINEKMGITDAQCIWFDLPKLKNFINQIEQEASKINPEYTQEELGIRFYYAAYPKIENWDIMESHPVPQEYSERHTLVMIPTMKKEGEEGEVINYDFHALPNFKGKTISTALYARGKNPPSKDMGENQGTLSPPASSLGML</sequence>
<evidence type="ECO:0000256" key="1">
    <source>
        <dbReference type="SAM" id="MobiDB-lite"/>
    </source>
</evidence>
<name>A0A1M7I1Z5_9FLAO</name>
<evidence type="ECO:0000313" key="2">
    <source>
        <dbReference type="EMBL" id="OCA72641.1"/>
    </source>
</evidence>
<dbReference type="EMBL" id="MAYF01000337">
    <property type="protein sequence ID" value="OCA72641.1"/>
    <property type="molecule type" value="Genomic_DNA"/>
</dbReference>
<protein>
    <submittedName>
        <fullName evidence="3">Uncharacterized protein</fullName>
    </submittedName>
</protein>
<gene>
    <name evidence="2" type="ORF">BBH99_13210</name>
    <name evidence="3" type="ORF">SAMN05444407_11380</name>
</gene>
<dbReference type="EMBL" id="FRBM01000013">
    <property type="protein sequence ID" value="SHM34821.1"/>
    <property type="molecule type" value="Genomic_DNA"/>
</dbReference>
<reference evidence="3 5" key="2">
    <citation type="submission" date="2016-11" db="EMBL/GenBank/DDBJ databases">
        <authorList>
            <person name="Jaros S."/>
            <person name="Januszkiewicz K."/>
            <person name="Wedrychowicz H."/>
        </authorList>
    </citation>
    <scope>NUCLEOTIDE SEQUENCE [LARGE SCALE GENOMIC DNA]</scope>
    <source>
        <strain evidence="3 5">DSM 27621</strain>
    </source>
</reference>
<organism evidence="3 5">
    <name type="scientific">Chryseobacterium contaminans</name>
    <dbReference type="NCBI Taxonomy" id="1423959"/>
    <lineage>
        <taxon>Bacteria</taxon>
        <taxon>Pseudomonadati</taxon>
        <taxon>Bacteroidota</taxon>
        <taxon>Flavobacteriia</taxon>
        <taxon>Flavobacteriales</taxon>
        <taxon>Weeksellaceae</taxon>
        <taxon>Chryseobacterium group</taxon>
        <taxon>Chryseobacterium</taxon>
    </lineage>
</organism>
<keyword evidence="4" id="KW-1185">Reference proteome</keyword>
<dbReference type="Proteomes" id="UP000184069">
    <property type="component" value="Unassembled WGS sequence"/>
</dbReference>
<reference evidence="2 4" key="1">
    <citation type="submission" date="2016-07" db="EMBL/GenBank/DDBJ databases">
        <authorList>
            <person name="Jeong J.-J."/>
            <person name="Kim D.W."/>
            <person name="Sang M.K."/>
            <person name="Choi I.-G."/>
            <person name="Kim K.D."/>
        </authorList>
    </citation>
    <scope>NUCLEOTIDE SEQUENCE [LARGE SCALE GENOMIC DNA]</scope>
    <source>
        <strain evidence="2 4">C-26</strain>
    </source>
</reference>
<dbReference type="Proteomes" id="UP000093508">
    <property type="component" value="Unassembled WGS sequence"/>
</dbReference>
<dbReference type="RefSeq" id="WP_066699567.1">
    <property type="nucleotide sequence ID" value="NZ_FRBM01000013.1"/>
</dbReference>